<gene>
    <name evidence="1" type="ORF">CKO40_15600</name>
</gene>
<accession>A0AAJ0U622</accession>
<protein>
    <submittedName>
        <fullName evidence="1">Uncharacterized protein</fullName>
    </submittedName>
</protein>
<proteinExistence type="predicted"/>
<evidence type="ECO:0000313" key="2">
    <source>
        <dbReference type="Proteomes" id="UP001296776"/>
    </source>
</evidence>
<comment type="caution">
    <text evidence="1">The sequence shown here is derived from an EMBL/GenBank/DDBJ whole genome shotgun (WGS) entry which is preliminary data.</text>
</comment>
<organism evidence="1 2">
    <name type="scientific">Halochromatium glycolicum</name>
    <dbReference type="NCBI Taxonomy" id="85075"/>
    <lineage>
        <taxon>Bacteria</taxon>
        <taxon>Pseudomonadati</taxon>
        <taxon>Pseudomonadota</taxon>
        <taxon>Gammaproteobacteria</taxon>
        <taxon>Chromatiales</taxon>
        <taxon>Chromatiaceae</taxon>
        <taxon>Halochromatium</taxon>
    </lineage>
</organism>
<dbReference type="Proteomes" id="UP001296776">
    <property type="component" value="Unassembled WGS sequence"/>
</dbReference>
<reference evidence="1" key="1">
    <citation type="submission" date="2017-08" db="EMBL/GenBank/DDBJ databases">
        <authorList>
            <person name="Imhoff J.F."/>
            <person name="Rahn T."/>
            <person name="Kuenzel S."/>
            <person name="Neulinger S.C."/>
        </authorList>
    </citation>
    <scope>NUCLEOTIDE SEQUENCE</scope>
    <source>
        <strain evidence="1">DSM 11080</strain>
    </source>
</reference>
<evidence type="ECO:0000313" key="1">
    <source>
        <dbReference type="EMBL" id="MBK1705941.1"/>
    </source>
</evidence>
<sequence length="93" mass="10536">MGSSLTSAAPAARIGNKAPLDDLQQRRPLRLRERPLIVMECSVIAERSLGLGYSDEALALMQRYRDTCRRFSGDFTLLWHNSHLESESETRLC</sequence>
<dbReference type="EMBL" id="NRSJ01000030">
    <property type="protein sequence ID" value="MBK1705941.1"/>
    <property type="molecule type" value="Genomic_DNA"/>
</dbReference>
<name>A0AAJ0U622_9GAMM</name>
<keyword evidence="2" id="KW-1185">Reference proteome</keyword>
<dbReference type="AlphaFoldDB" id="A0AAJ0U622"/>
<reference evidence="1" key="2">
    <citation type="journal article" date="2020" name="Microorganisms">
        <title>Osmotic Adaptation and Compatible Solute Biosynthesis of Phototrophic Bacteria as Revealed from Genome Analyses.</title>
        <authorList>
            <person name="Imhoff J.F."/>
            <person name="Rahn T."/>
            <person name="Kunzel S."/>
            <person name="Keller A."/>
            <person name="Neulinger S.C."/>
        </authorList>
    </citation>
    <scope>NUCLEOTIDE SEQUENCE</scope>
    <source>
        <strain evidence="1">DSM 11080</strain>
    </source>
</reference>